<dbReference type="SUPFAM" id="SSF103088">
    <property type="entry name" value="OmpA-like"/>
    <property type="match status" value="1"/>
</dbReference>
<dbReference type="Proteomes" id="UP000554054">
    <property type="component" value="Unassembled WGS sequence"/>
</dbReference>
<dbReference type="GO" id="GO:0016020">
    <property type="term" value="C:membrane"/>
    <property type="evidence" value="ECO:0007669"/>
    <property type="project" value="UniProtKB-UniRule"/>
</dbReference>
<sequence length="190" mass="20009">MIRAGAVATLAVPAIVLGASGAIAEDDPLTVDTLPSVTDSELSGHIDSIDIPDIRAIDIPDIDTFEPEVEESGDETVVSLQTDVLFRFGEAKLSSSAEDAVAEAVAGLPDDAEVEVVGHTDSIGSDADNQKLSKKRAKAVADVIGTERDDLTLDVSGKGESDPVEPNERGGEDNPEGREKNRRVELRYAD</sequence>
<dbReference type="InterPro" id="IPR006665">
    <property type="entry name" value="OmpA-like"/>
</dbReference>
<keyword evidence="6" id="KW-1185">Reference proteome</keyword>
<evidence type="ECO:0000256" key="1">
    <source>
        <dbReference type="PROSITE-ProRule" id="PRU00473"/>
    </source>
</evidence>
<comment type="caution">
    <text evidence="5">The sequence shown here is derived from an EMBL/GenBank/DDBJ whole genome shotgun (WGS) entry which is preliminary data.</text>
</comment>
<evidence type="ECO:0000256" key="3">
    <source>
        <dbReference type="SAM" id="SignalP"/>
    </source>
</evidence>
<dbReference type="CDD" id="cd07185">
    <property type="entry name" value="OmpA_C-like"/>
    <property type="match status" value="1"/>
</dbReference>
<evidence type="ECO:0000259" key="4">
    <source>
        <dbReference type="PROSITE" id="PS51123"/>
    </source>
</evidence>
<evidence type="ECO:0000313" key="6">
    <source>
        <dbReference type="Proteomes" id="UP000554054"/>
    </source>
</evidence>
<gene>
    <name evidence="5" type="ORF">BJY20_001659</name>
</gene>
<proteinExistence type="predicted"/>
<accession>A0A852VMG4</accession>
<dbReference type="PANTHER" id="PTHR30329:SF21">
    <property type="entry name" value="LIPOPROTEIN YIAD-RELATED"/>
    <property type="match status" value="1"/>
</dbReference>
<dbReference type="PROSITE" id="PS51123">
    <property type="entry name" value="OMPA_2"/>
    <property type="match status" value="1"/>
</dbReference>
<dbReference type="AlphaFoldDB" id="A0A852VMG4"/>
<evidence type="ECO:0000256" key="2">
    <source>
        <dbReference type="SAM" id="MobiDB-lite"/>
    </source>
</evidence>
<name>A0A852VMG4_9MICO</name>
<reference evidence="5 6" key="1">
    <citation type="submission" date="2020-07" db="EMBL/GenBank/DDBJ databases">
        <title>Sequencing the genomes of 1000 actinobacteria strains.</title>
        <authorList>
            <person name="Klenk H.-P."/>
        </authorList>
    </citation>
    <scope>NUCLEOTIDE SEQUENCE [LARGE SCALE GENOMIC DNA]</scope>
    <source>
        <strain evidence="5 6">DSM 26154</strain>
    </source>
</reference>
<protein>
    <submittedName>
        <fullName evidence="5">Outer membrane protein OmpA-like peptidoglycan-associated protein</fullName>
    </submittedName>
</protein>
<dbReference type="InterPro" id="IPR036737">
    <property type="entry name" value="OmpA-like_sf"/>
</dbReference>
<feature type="signal peptide" evidence="3">
    <location>
        <begin position="1"/>
        <end position="24"/>
    </location>
</feature>
<feature type="region of interest" description="Disordered" evidence="2">
    <location>
        <begin position="148"/>
        <end position="190"/>
    </location>
</feature>
<dbReference type="EMBL" id="JACCAE010000001">
    <property type="protein sequence ID" value="NYF98267.1"/>
    <property type="molecule type" value="Genomic_DNA"/>
</dbReference>
<feature type="chain" id="PRO_5032492073" evidence="3">
    <location>
        <begin position="25"/>
        <end position="190"/>
    </location>
</feature>
<dbReference type="PANTHER" id="PTHR30329">
    <property type="entry name" value="STATOR ELEMENT OF FLAGELLAR MOTOR COMPLEX"/>
    <property type="match status" value="1"/>
</dbReference>
<keyword evidence="1" id="KW-0472">Membrane</keyword>
<dbReference type="Gene3D" id="3.30.1330.60">
    <property type="entry name" value="OmpA-like domain"/>
    <property type="match status" value="1"/>
</dbReference>
<dbReference type="Pfam" id="PF00691">
    <property type="entry name" value="OmpA"/>
    <property type="match status" value="1"/>
</dbReference>
<evidence type="ECO:0000313" key="5">
    <source>
        <dbReference type="EMBL" id="NYF98267.1"/>
    </source>
</evidence>
<dbReference type="InterPro" id="IPR050330">
    <property type="entry name" value="Bact_OuterMem_StrucFunc"/>
</dbReference>
<organism evidence="5 6">
    <name type="scientific">Janibacter cremeus</name>
    <dbReference type="NCBI Taxonomy" id="1285192"/>
    <lineage>
        <taxon>Bacteria</taxon>
        <taxon>Bacillati</taxon>
        <taxon>Actinomycetota</taxon>
        <taxon>Actinomycetes</taxon>
        <taxon>Micrococcales</taxon>
        <taxon>Intrasporangiaceae</taxon>
        <taxon>Janibacter</taxon>
    </lineage>
</organism>
<feature type="domain" description="OmpA-like" evidence="4">
    <location>
        <begin position="73"/>
        <end position="190"/>
    </location>
</feature>
<keyword evidence="3" id="KW-0732">Signal</keyword>